<sequence>MFSEQIQHMTVKPKKCLCRDASYCILQLAVNLSMPLKVLKQKHNFCMNARTRK</sequence>
<dbReference type="EMBL" id="GBXM01078119">
    <property type="protein sequence ID" value="JAH30458.1"/>
    <property type="molecule type" value="Transcribed_RNA"/>
</dbReference>
<name>A0A0E9RQ27_ANGAN</name>
<reference evidence="1" key="1">
    <citation type="submission" date="2014-11" db="EMBL/GenBank/DDBJ databases">
        <authorList>
            <person name="Amaro Gonzalez C."/>
        </authorList>
    </citation>
    <scope>NUCLEOTIDE SEQUENCE</scope>
</reference>
<protein>
    <submittedName>
        <fullName evidence="1">Uncharacterized protein</fullName>
    </submittedName>
</protein>
<proteinExistence type="predicted"/>
<organism evidence="1">
    <name type="scientific">Anguilla anguilla</name>
    <name type="common">European freshwater eel</name>
    <name type="synonym">Muraena anguilla</name>
    <dbReference type="NCBI Taxonomy" id="7936"/>
    <lineage>
        <taxon>Eukaryota</taxon>
        <taxon>Metazoa</taxon>
        <taxon>Chordata</taxon>
        <taxon>Craniata</taxon>
        <taxon>Vertebrata</taxon>
        <taxon>Euteleostomi</taxon>
        <taxon>Actinopterygii</taxon>
        <taxon>Neopterygii</taxon>
        <taxon>Teleostei</taxon>
        <taxon>Anguilliformes</taxon>
        <taxon>Anguillidae</taxon>
        <taxon>Anguilla</taxon>
    </lineage>
</organism>
<reference evidence="1" key="2">
    <citation type="journal article" date="2015" name="Fish Shellfish Immunol.">
        <title>Early steps in the European eel (Anguilla anguilla)-Vibrio vulnificus interaction in the gills: Role of the RtxA13 toxin.</title>
        <authorList>
            <person name="Callol A."/>
            <person name="Pajuelo D."/>
            <person name="Ebbesson L."/>
            <person name="Teles M."/>
            <person name="MacKenzie S."/>
            <person name="Amaro C."/>
        </authorList>
    </citation>
    <scope>NUCLEOTIDE SEQUENCE</scope>
</reference>
<evidence type="ECO:0000313" key="1">
    <source>
        <dbReference type="EMBL" id="JAH30458.1"/>
    </source>
</evidence>
<dbReference type="AlphaFoldDB" id="A0A0E9RQ27"/>
<accession>A0A0E9RQ27</accession>